<dbReference type="AlphaFoldDB" id="A0A6A6C570"/>
<dbReference type="GeneID" id="54562501"/>
<protein>
    <submittedName>
        <fullName evidence="2">Uncharacterized protein</fullName>
    </submittedName>
</protein>
<evidence type="ECO:0000256" key="1">
    <source>
        <dbReference type="SAM" id="MobiDB-lite"/>
    </source>
</evidence>
<accession>A0A6A6C570</accession>
<sequence>MVLSANRRPNSTSSVTFNFTTASNPNGRQPFTQEWTWLVNITDVSTSDFENPTDITGGGNLENATDPHFTNAVYDFQWPGGEDLNTYLATAMDNATGVGGQLCYATLDLKGLPMNVSSR</sequence>
<keyword evidence="3" id="KW-1185">Reference proteome</keyword>
<organism evidence="2 3">
    <name type="scientific">Zasmidium cellare ATCC 36951</name>
    <dbReference type="NCBI Taxonomy" id="1080233"/>
    <lineage>
        <taxon>Eukaryota</taxon>
        <taxon>Fungi</taxon>
        <taxon>Dikarya</taxon>
        <taxon>Ascomycota</taxon>
        <taxon>Pezizomycotina</taxon>
        <taxon>Dothideomycetes</taxon>
        <taxon>Dothideomycetidae</taxon>
        <taxon>Mycosphaerellales</taxon>
        <taxon>Mycosphaerellaceae</taxon>
        <taxon>Zasmidium</taxon>
    </lineage>
</organism>
<dbReference type="OrthoDB" id="3629846at2759"/>
<name>A0A6A6C570_ZASCE</name>
<evidence type="ECO:0000313" key="2">
    <source>
        <dbReference type="EMBL" id="KAF2160536.1"/>
    </source>
</evidence>
<dbReference type="RefSeq" id="XP_033661425.1">
    <property type="nucleotide sequence ID" value="XM_033809229.1"/>
</dbReference>
<dbReference type="Proteomes" id="UP000799537">
    <property type="component" value="Unassembled WGS sequence"/>
</dbReference>
<proteinExistence type="predicted"/>
<gene>
    <name evidence="2" type="ORF">M409DRAFT_28920</name>
</gene>
<feature type="compositionally biased region" description="Low complexity" evidence="1">
    <location>
        <begin position="10"/>
        <end position="24"/>
    </location>
</feature>
<evidence type="ECO:0000313" key="3">
    <source>
        <dbReference type="Proteomes" id="UP000799537"/>
    </source>
</evidence>
<reference evidence="2" key="1">
    <citation type="journal article" date="2020" name="Stud. Mycol.">
        <title>101 Dothideomycetes genomes: a test case for predicting lifestyles and emergence of pathogens.</title>
        <authorList>
            <person name="Haridas S."/>
            <person name="Albert R."/>
            <person name="Binder M."/>
            <person name="Bloem J."/>
            <person name="Labutti K."/>
            <person name="Salamov A."/>
            <person name="Andreopoulos B."/>
            <person name="Baker S."/>
            <person name="Barry K."/>
            <person name="Bills G."/>
            <person name="Bluhm B."/>
            <person name="Cannon C."/>
            <person name="Castanera R."/>
            <person name="Culley D."/>
            <person name="Daum C."/>
            <person name="Ezra D."/>
            <person name="Gonzalez J."/>
            <person name="Henrissat B."/>
            <person name="Kuo A."/>
            <person name="Liang C."/>
            <person name="Lipzen A."/>
            <person name="Lutzoni F."/>
            <person name="Magnuson J."/>
            <person name="Mondo S."/>
            <person name="Nolan M."/>
            <person name="Ohm R."/>
            <person name="Pangilinan J."/>
            <person name="Park H.-J."/>
            <person name="Ramirez L."/>
            <person name="Alfaro M."/>
            <person name="Sun H."/>
            <person name="Tritt A."/>
            <person name="Yoshinaga Y."/>
            <person name="Zwiers L.-H."/>
            <person name="Turgeon B."/>
            <person name="Goodwin S."/>
            <person name="Spatafora J."/>
            <person name="Crous P."/>
            <person name="Grigoriev I."/>
        </authorList>
    </citation>
    <scope>NUCLEOTIDE SEQUENCE</scope>
    <source>
        <strain evidence="2">ATCC 36951</strain>
    </source>
</reference>
<feature type="region of interest" description="Disordered" evidence="1">
    <location>
        <begin position="1"/>
        <end position="28"/>
    </location>
</feature>
<dbReference type="EMBL" id="ML993625">
    <property type="protein sequence ID" value="KAF2160536.1"/>
    <property type="molecule type" value="Genomic_DNA"/>
</dbReference>